<feature type="transmembrane region" description="Helical" evidence="1">
    <location>
        <begin position="45"/>
        <end position="67"/>
    </location>
</feature>
<keyword evidence="1" id="KW-1133">Transmembrane helix</keyword>
<keyword evidence="3" id="KW-1185">Reference proteome</keyword>
<comment type="caution">
    <text evidence="2">The sequence shown here is derived from an EMBL/GenBank/DDBJ whole genome shotgun (WGS) entry which is preliminary data.</text>
</comment>
<keyword evidence="1" id="KW-0812">Transmembrane</keyword>
<gene>
    <name evidence="2" type="ORF">M8330_00785</name>
</gene>
<feature type="transmembrane region" description="Helical" evidence="1">
    <location>
        <begin position="423"/>
        <end position="442"/>
    </location>
</feature>
<accession>A0A9X2D3Z9</accession>
<name>A0A9X2D3Z9_9ACTN</name>
<evidence type="ECO:0000313" key="3">
    <source>
        <dbReference type="Proteomes" id="UP001139485"/>
    </source>
</evidence>
<protein>
    <submittedName>
        <fullName evidence="2">Uncharacterized protein</fullName>
    </submittedName>
</protein>
<evidence type="ECO:0000313" key="2">
    <source>
        <dbReference type="EMBL" id="MCM0618825.1"/>
    </source>
</evidence>
<dbReference type="RefSeq" id="WP_250825784.1">
    <property type="nucleotide sequence ID" value="NZ_JAMOIL010000001.1"/>
</dbReference>
<sequence>MTTDTELTDRLAALRDGPAVGATPEHVRPDDTWARGRRHARRARVVQTVVVAAVLAVVLGTGTVGWLKAQQPDAIAPAGATDGLALPDTFDDVATWAPERALDSGPFVALQAGRHGRLLGGTTGVLAAVGPDGSVGTLDLPGLLPLDGSADPAETVAISASGRYVAWFYEDADRTSDALDTTRVVADGVGRLDSLTGEVEQFAFETQAVVGNGLGFAGEDLLVPIWEPLGGSRTAATAVEVLAWRSGADEPETSAVPVAFDAGLPFAVPGVDGTLVDSTSRWVRFVTADGVVARVPTPAGPGSWLAASSPDGPVTVLRQVRGTDAYRVLRAGTTGEAPSSVDADHDLFAVVGWRDPQTVVGLEYSSDRPPAYVAIDLVDGSSVQLSTFVPSRVGYALPLVAADAWTAPVAATGEPADPLDPRLLYGVPLLAIGLGLGGLALWRRRARI</sequence>
<dbReference type="EMBL" id="JAMOIL010000001">
    <property type="protein sequence ID" value="MCM0618825.1"/>
    <property type="molecule type" value="Genomic_DNA"/>
</dbReference>
<organism evidence="2 3">
    <name type="scientific">Nocardioides bruguierae</name>
    <dbReference type="NCBI Taxonomy" id="2945102"/>
    <lineage>
        <taxon>Bacteria</taxon>
        <taxon>Bacillati</taxon>
        <taxon>Actinomycetota</taxon>
        <taxon>Actinomycetes</taxon>
        <taxon>Propionibacteriales</taxon>
        <taxon>Nocardioidaceae</taxon>
        <taxon>Nocardioides</taxon>
    </lineage>
</organism>
<proteinExistence type="predicted"/>
<dbReference type="Proteomes" id="UP001139485">
    <property type="component" value="Unassembled WGS sequence"/>
</dbReference>
<keyword evidence="1" id="KW-0472">Membrane</keyword>
<dbReference type="AlphaFoldDB" id="A0A9X2D3Z9"/>
<evidence type="ECO:0000256" key="1">
    <source>
        <dbReference type="SAM" id="Phobius"/>
    </source>
</evidence>
<reference evidence="2" key="1">
    <citation type="submission" date="2022-05" db="EMBL/GenBank/DDBJ databases">
        <authorList>
            <person name="Tuo L."/>
        </authorList>
    </citation>
    <scope>NUCLEOTIDE SEQUENCE</scope>
    <source>
        <strain evidence="2">BSK12Z-4</strain>
    </source>
</reference>